<dbReference type="Pfam" id="PF15016">
    <property type="entry name" value="C5orf34_C"/>
    <property type="match status" value="1"/>
</dbReference>
<evidence type="ECO:0000313" key="7">
    <source>
        <dbReference type="Proteomes" id="UP000694426"/>
    </source>
</evidence>
<evidence type="ECO:0000259" key="4">
    <source>
        <dbReference type="Pfam" id="PF22833"/>
    </source>
</evidence>
<feature type="compositionally biased region" description="Basic and acidic residues" evidence="1">
    <location>
        <begin position="190"/>
        <end position="217"/>
    </location>
</feature>
<reference evidence="6" key="1">
    <citation type="submission" date="2025-08" db="UniProtKB">
        <authorList>
            <consortium name="Ensembl"/>
        </authorList>
    </citation>
    <scope>IDENTIFICATION</scope>
</reference>
<dbReference type="InterPro" id="IPR053901">
    <property type="entry name" value="C5orf34-like"/>
</dbReference>
<feature type="domain" description="C5orf34-like C-terminal" evidence="2">
    <location>
        <begin position="449"/>
        <end position="538"/>
    </location>
</feature>
<reference evidence="6" key="2">
    <citation type="submission" date="2025-09" db="UniProtKB">
        <authorList>
            <consortium name="Ensembl"/>
        </authorList>
    </citation>
    <scope>IDENTIFICATION</scope>
</reference>
<evidence type="ECO:0000259" key="5">
    <source>
        <dbReference type="Pfam" id="PF22834"/>
    </source>
</evidence>
<sequence>MAAGGLMALLGDGSVEVRCAGGARLVLSPCGSEYLYEEALPAAAHPLQPAETCRRRVAFVLSAHREQVARALNFRNKFSSRPFLPSRLISPERKTILFSDILEVRWPDPVTADLTRCIKNGNVKISSLDGYAHLYLSELQQEFTVEFLCKVSQPSAAYSHSSQKNSNYQNEDQYGKSSKNSLPEMLSKQTRVENRKNEHGSAEGKYREPTKPKDQKDRDRVRMFCTNCSYEYAWVTQCWSVSSYPEEWKYPLSLALMCYNLHTVKTEMKRCEGNNHTSIGADVLIDPKACEAVSRLPAALPLSCRAPHLHRWSFCDFFLQKKQDSGKYSYPQLIEIVWCEGIFYRFIHGKRNIAEIYPGDESFFKSEGAFLGNYFVHYVIQKGTNKREEKMYSVNSLPPDVPGSPYSISSIITQATKILQYCYKTKLSLIHNYHLCCWKMVPETDGREMLPVLLDEKVIPSIGRLLVYSDYKVHATFRDGITLNMVWDFSSGCRKIQVNENVGWCKLTTPDGVQQLIKISHPGIYERYIATVIEWCRSLNESKEIPGYTAHSVTEENWSADAELEKIRRFNYLLDNSNVPERTSAAKTNPSTIAVGKTENRSDTEELNEGCILKALEKTSKIIQDIESLLAASGK</sequence>
<proteinExistence type="predicted"/>
<dbReference type="Ensembl" id="ENSABRT00000018445.1">
    <property type="protein sequence ID" value="ENSABRP00000012874.1"/>
    <property type="gene ID" value="ENSABRG00000011503.1"/>
</dbReference>
<dbReference type="GeneTree" id="ENSGT00500000044987"/>
<feature type="domain" description="C5orf34-like" evidence="5">
    <location>
        <begin position="334"/>
        <end position="419"/>
    </location>
</feature>
<dbReference type="Pfam" id="PF22834">
    <property type="entry name" value="Polo_box_4"/>
    <property type="match status" value="1"/>
</dbReference>
<name>A0A8B9C1N2_9AVES</name>
<evidence type="ECO:0000313" key="6">
    <source>
        <dbReference type="Ensembl" id="ENSABRP00000012874.1"/>
    </source>
</evidence>
<accession>A0A8B9C1N2</accession>
<organism evidence="6 7">
    <name type="scientific">Anser brachyrhynchus</name>
    <name type="common">Pink-footed goose</name>
    <dbReference type="NCBI Taxonomy" id="132585"/>
    <lineage>
        <taxon>Eukaryota</taxon>
        <taxon>Metazoa</taxon>
        <taxon>Chordata</taxon>
        <taxon>Craniata</taxon>
        <taxon>Vertebrata</taxon>
        <taxon>Euteleostomi</taxon>
        <taxon>Archelosauria</taxon>
        <taxon>Archosauria</taxon>
        <taxon>Dinosauria</taxon>
        <taxon>Saurischia</taxon>
        <taxon>Theropoda</taxon>
        <taxon>Coelurosauria</taxon>
        <taxon>Aves</taxon>
        <taxon>Neognathae</taxon>
        <taxon>Galloanserae</taxon>
        <taxon>Anseriformes</taxon>
        <taxon>Anatidae</taxon>
        <taxon>Anserinae</taxon>
        <taxon>Anser</taxon>
    </lineage>
</organism>
<protein>
    <submittedName>
        <fullName evidence="6">Chromosome 5 open reading frame 34</fullName>
    </submittedName>
</protein>
<keyword evidence="7" id="KW-1185">Reference proteome</keyword>
<dbReference type="PANTHER" id="PTHR34531:SF1">
    <property type="entry name" value="CHROMOSOME 5 OPEN READING FRAME 34"/>
    <property type="match status" value="1"/>
</dbReference>
<dbReference type="Proteomes" id="UP000694426">
    <property type="component" value="Unplaced"/>
</dbReference>
<dbReference type="PANTHER" id="PTHR34531">
    <property type="entry name" value="ZGC:153352"/>
    <property type="match status" value="1"/>
</dbReference>
<feature type="domain" description="C5orf34-like second" evidence="4">
    <location>
        <begin position="120"/>
        <end position="255"/>
    </location>
</feature>
<evidence type="ECO:0000259" key="2">
    <source>
        <dbReference type="Pfam" id="PF15016"/>
    </source>
</evidence>
<evidence type="ECO:0000256" key="1">
    <source>
        <dbReference type="SAM" id="MobiDB-lite"/>
    </source>
</evidence>
<dbReference type="InterPro" id="IPR027865">
    <property type="entry name" value="C5orf34-like_C"/>
</dbReference>
<dbReference type="Pfam" id="PF22833">
    <property type="entry name" value="C5orf34_2nd"/>
    <property type="match status" value="1"/>
</dbReference>
<dbReference type="InterPro" id="IPR053900">
    <property type="entry name" value="C5orf34-like_dom"/>
</dbReference>
<gene>
    <name evidence="6" type="primary">C5orf34</name>
</gene>
<evidence type="ECO:0000259" key="3">
    <source>
        <dbReference type="Pfam" id="PF15025"/>
    </source>
</evidence>
<dbReference type="InterPro" id="IPR027830">
    <property type="entry name" value="C5orf34-like_N"/>
</dbReference>
<dbReference type="InterPro" id="IPR053899">
    <property type="entry name" value="C5orf34-like_2nd"/>
</dbReference>
<feature type="region of interest" description="Disordered" evidence="1">
    <location>
        <begin position="158"/>
        <end position="217"/>
    </location>
</feature>
<feature type="domain" description="C5orf34-like N-terminal" evidence="3">
    <location>
        <begin position="7"/>
        <end position="76"/>
    </location>
</feature>
<feature type="compositionally biased region" description="Polar residues" evidence="1">
    <location>
        <begin position="158"/>
        <end position="181"/>
    </location>
</feature>
<dbReference type="Pfam" id="PF15025">
    <property type="entry name" value="C5orf34-like_N"/>
    <property type="match status" value="1"/>
</dbReference>
<dbReference type="AlphaFoldDB" id="A0A8B9C1N2"/>